<accession>A0ABV2D2T6</accession>
<reference evidence="9 10" key="1">
    <citation type="submission" date="2024-07" db="EMBL/GenBank/DDBJ databases">
        <title>Novosphingobium kalidii RD2P27.</title>
        <authorList>
            <person name="Sun J.-Q."/>
        </authorList>
    </citation>
    <scope>NUCLEOTIDE SEQUENCE [LARGE SCALE GENOMIC DNA]</scope>
    <source>
        <strain evidence="9 10">RD2P27</strain>
    </source>
</reference>
<dbReference type="InterPro" id="IPR023827">
    <property type="entry name" value="Peptidase_S8_Asp-AS"/>
</dbReference>
<evidence type="ECO:0000256" key="6">
    <source>
        <dbReference type="PROSITE-ProRule" id="PRU01240"/>
    </source>
</evidence>
<sequence length="683" mass="69980">MRSPADDEEYRRNYVAFEHVRALYALDNGWTGQNVLVGVVDDGVFENAELSGQISSLSRDFGRTTTGGSTTARDVIGDEYSDHGTLVAGVIAGRNNGAGIQGIAPDAKIVALRVSDVDTTSGEETLGRTLPAALDYAAANGVKVVNASLAKIDASKPSSGWSNMVSRYTAAGGLFVNSAGNDGEANPKGYLDFKSSNAAGWLFVVAAQESGGVLSIADYSNRCGAITMSRCVTAIGTNATMDVDGRAVFFSGTSSAAPQVSGLAALILSKWPQLSGIEAGEVIVSTARDLGAVGTDAVYGRGLIDVEAALSPVAPTLSNGTAQTALTGSVMVIPEAIGGAAAGAKIRAMLNDVTVLDAYGRDFSGSLAGLVNHPERRRGGFARRVATGAGAGSTQVAAPGLSASLGYTHFRWGPGAADQRSELTWGDFAASLGSTRLRAAYSGQDGVQDEAMGLAPASDVTLAYVPAANLSFGVERGLGAGRLSVSAMAGDGQAGSARGVVVSWNGSIGRVKAGLLEEQGTLFGTPVGAGAMRFGDGARTVFVELSRNWEAGDWSLDGYASLGATRLQIGADTLLTSASSIVTQRAGVSASRIAMGGRVRFGLALPLVAVAGSGTLTYASGYDLASRSLTFNQQRVGLTGRYDPVVSLGYERVRAHSALRFAAAANTAADDVRALATWRLTLR</sequence>
<evidence type="ECO:0000256" key="3">
    <source>
        <dbReference type="ARBA" id="ARBA00022729"/>
    </source>
</evidence>
<dbReference type="SUPFAM" id="SSF52743">
    <property type="entry name" value="Subtilisin-like"/>
    <property type="match status" value="1"/>
</dbReference>
<dbReference type="Pfam" id="PF00082">
    <property type="entry name" value="Peptidase_S8"/>
    <property type="match status" value="1"/>
</dbReference>
<dbReference type="PROSITE" id="PS00137">
    <property type="entry name" value="SUBTILASE_HIS"/>
    <property type="match status" value="1"/>
</dbReference>
<dbReference type="EC" id="3.4.-.-" evidence="9"/>
<name>A0ABV2D2T6_9SPHN</name>
<dbReference type="CDD" id="cd04848">
    <property type="entry name" value="Peptidases_S8_Autotransporter_serine_protease_like"/>
    <property type="match status" value="1"/>
</dbReference>
<feature type="active site" description="Charge relay system" evidence="6">
    <location>
        <position position="254"/>
    </location>
</feature>
<dbReference type="PRINTS" id="PR00723">
    <property type="entry name" value="SUBTILISIN"/>
</dbReference>
<keyword evidence="5 6" id="KW-0720">Serine protease</keyword>
<dbReference type="PANTHER" id="PTHR43806:SF11">
    <property type="entry name" value="CEREVISIN-RELATED"/>
    <property type="match status" value="1"/>
</dbReference>
<evidence type="ECO:0000256" key="5">
    <source>
        <dbReference type="ARBA" id="ARBA00022825"/>
    </source>
</evidence>
<keyword evidence="3" id="KW-0732">Signal</keyword>
<dbReference type="InterPro" id="IPR000209">
    <property type="entry name" value="Peptidase_S8/S53_dom"/>
</dbReference>
<evidence type="ECO:0000313" key="9">
    <source>
        <dbReference type="EMBL" id="MET1756188.1"/>
    </source>
</evidence>
<dbReference type="PROSITE" id="PS51892">
    <property type="entry name" value="SUBTILASE"/>
    <property type="match status" value="1"/>
</dbReference>
<evidence type="ECO:0000256" key="1">
    <source>
        <dbReference type="ARBA" id="ARBA00011073"/>
    </source>
</evidence>
<comment type="similarity">
    <text evidence="1 6 7">Belongs to the peptidase S8 family.</text>
</comment>
<feature type="active site" description="Charge relay system" evidence="6">
    <location>
        <position position="41"/>
    </location>
</feature>
<keyword evidence="4 6" id="KW-0378">Hydrolase</keyword>
<comment type="caution">
    <text evidence="9">The sequence shown here is derived from an EMBL/GenBank/DDBJ whole genome shotgun (WGS) entry which is preliminary data.</text>
</comment>
<evidence type="ECO:0000256" key="7">
    <source>
        <dbReference type="RuleBase" id="RU003355"/>
    </source>
</evidence>
<dbReference type="RefSeq" id="WP_353984679.1">
    <property type="nucleotide sequence ID" value="NZ_JBEWLY010000019.1"/>
</dbReference>
<dbReference type="Proteomes" id="UP001548713">
    <property type="component" value="Unassembled WGS sequence"/>
</dbReference>
<dbReference type="PANTHER" id="PTHR43806">
    <property type="entry name" value="PEPTIDASE S8"/>
    <property type="match status" value="1"/>
</dbReference>
<dbReference type="EMBL" id="JBEWLY010000019">
    <property type="protein sequence ID" value="MET1756188.1"/>
    <property type="molecule type" value="Genomic_DNA"/>
</dbReference>
<dbReference type="Gene3D" id="3.40.50.200">
    <property type="entry name" value="Peptidase S8/S53 domain"/>
    <property type="match status" value="1"/>
</dbReference>
<dbReference type="PROSITE" id="PS00138">
    <property type="entry name" value="SUBTILASE_SER"/>
    <property type="match status" value="1"/>
</dbReference>
<gene>
    <name evidence="9" type="ORF">ABVV53_12090</name>
</gene>
<evidence type="ECO:0000313" key="10">
    <source>
        <dbReference type="Proteomes" id="UP001548713"/>
    </source>
</evidence>
<organism evidence="9 10">
    <name type="scientific">Novosphingobium kalidii</name>
    <dbReference type="NCBI Taxonomy" id="3230299"/>
    <lineage>
        <taxon>Bacteria</taxon>
        <taxon>Pseudomonadati</taxon>
        <taxon>Pseudomonadota</taxon>
        <taxon>Alphaproteobacteria</taxon>
        <taxon>Sphingomonadales</taxon>
        <taxon>Sphingomonadaceae</taxon>
        <taxon>Novosphingobium</taxon>
    </lineage>
</organism>
<dbReference type="InterPro" id="IPR034061">
    <property type="entry name" value="Peptidases_S8_Autotransporter"/>
</dbReference>
<proteinExistence type="inferred from homology"/>
<feature type="active site" description="Charge relay system" evidence="6">
    <location>
        <position position="83"/>
    </location>
</feature>
<keyword evidence="2 6" id="KW-0645">Protease</keyword>
<evidence type="ECO:0000259" key="8">
    <source>
        <dbReference type="Pfam" id="PF00082"/>
    </source>
</evidence>
<dbReference type="GO" id="GO:0016787">
    <property type="term" value="F:hydrolase activity"/>
    <property type="evidence" value="ECO:0007669"/>
    <property type="project" value="UniProtKB-KW"/>
</dbReference>
<evidence type="ECO:0000256" key="4">
    <source>
        <dbReference type="ARBA" id="ARBA00022801"/>
    </source>
</evidence>
<dbReference type="InterPro" id="IPR015500">
    <property type="entry name" value="Peptidase_S8_subtilisin-rel"/>
</dbReference>
<feature type="domain" description="Peptidase S8/S53" evidence="8">
    <location>
        <begin position="32"/>
        <end position="302"/>
    </location>
</feature>
<evidence type="ECO:0000256" key="2">
    <source>
        <dbReference type="ARBA" id="ARBA00022670"/>
    </source>
</evidence>
<keyword evidence="10" id="KW-1185">Reference proteome</keyword>
<dbReference type="InterPro" id="IPR023828">
    <property type="entry name" value="Peptidase_S8_Ser-AS"/>
</dbReference>
<dbReference type="InterPro" id="IPR050131">
    <property type="entry name" value="Peptidase_S8_subtilisin-like"/>
</dbReference>
<dbReference type="InterPro" id="IPR036852">
    <property type="entry name" value="Peptidase_S8/S53_dom_sf"/>
</dbReference>
<dbReference type="PROSITE" id="PS00136">
    <property type="entry name" value="SUBTILASE_ASP"/>
    <property type="match status" value="1"/>
</dbReference>
<protein>
    <submittedName>
        <fullName evidence="9">S8 family peptidase</fullName>
        <ecNumber evidence="9">3.4.-.-</ecNumber>
    </submittedName>
</protein>
<dbReference type="InterPro" id="IPR022398">
    <property type="entry name" value="Peptidase_S8_His-AS"/>
</dbReference>